<dbReference type="OrthoDB" id="44789at2759"/>
<feature type="transmembrane region" description="Helical" evidence="8">
    <location>
        <begin position="288"/>
        <end position="310"/>
    </location>
</feature>
<evidence type="ECO:0000256" key="8">
    <source>
        <dbReference type="SAM" id="Phobius"/>
    </source>
</evidence>
<dbReference type="EMBL" id="CYKH01000047">
    <property type="protein sequence ID" value="CUE65199.1"/>
    <property type="molecule type" value="Genomic_DNA"/>
</dbReference>
<evidence type="ECO:0000256" key="6">
    <source>
        <dbReference type="ARBA" id="ARBA00023136"/>
    </source>
</evidence>
<keyword evidence="2" id="KW-0813">Transport</keyword>
<dbReference type="AlphaFoldDB" id="A0A0S4IKD3"/>
<dbReference type="Proteomes" id="UP000051952">
    <property type="component" value="Unassembled WGS sequence"/>
</dbReference>
<dbReference type="CDD" id="cd03684">
    <property type="entry name" value="ClC_3_like"/>
    <property type="match status" value="1"/>
</dbReference>
<dbReference type="InterPro" id="IPR014743">
    <property type="entry name" value="Cl-channel_core"/>
</dbReference>
<comment type="subcellular location">
    <subcellularLocation>
        <location evidence="1">Membrane</location>
        <topology evidence="1">Multi-pass membrane protein</topology>
    </subcellularLocation>
</comment>
<gene>
    <name evidence="9" type="ORF">BSAL_50770</name>
</gene>
<dbReference type="InterPro" id="IPR001807">
    <property type="entry name" value="ClC"/>
</dbReference>
<evidence type="ECO:0000313" key="9">
    <source>
        <dbReference type="EMBL" id="CUE65199.1"/>
    </source>
</evidence>
<dbReference type="Gene3D" id="3.10.580.10">
    <property type="entry name" value="CBS-domain"/>
    <property type="match status" value="1"/>
</dbReference>
<organism evidence="9 10">
    <name type="scientific">Bodo saltans</name>
    <name type="common">Flagellated protozoan</name>
    <dbReference type="NCBI Taxonomy" id="75058"/>
    <lineage>
        <taxon>Eukaryota</taxon>
        <taxon>Discoba</taxon>
        <taxon>Euglenozoa</taxon>
        <taxon>Kinetoplastea</taxon>
        <taxon>Metakinetoplastina</taxon>
        <taxon>Eubodonida</taxon>
        <taxon>Bodonidae</taxon>
        <taxon>Bodo</taxon>
    </lineage>
</organism>
<sequence length="701" mass="76984">MDWINSQAEQVEREAFEKNRVRKTSAMNALSQTESFVSAVVAGLILGFIGVVADASSHFVSAFRNGVCLNYFWLGKELCCAGLEEDCELYYTWGEFFAGRGNRVEGFTSFVFYVALSTAFATVSSFACKSYSAYASGGGINEVKTIISGHHVKRYLGGWTMVTKTFGMCLSTGSGVVVGKEGPFVHIGACVGDLTAKLFPSYRLEAKKRELISAGAAGGLAVAFGAPVGGVIFALEELSSFYNFKTLMSALICGVTAVLFQSKVDIWHTGRIVQFSVNYEHDWHFFELPLFAALGIFSGLLGSFYNVINIKIIRWRKPRFKNWRVTEVCILGAVSGIINYFTPYGRGSLLEFLGALFQDCTPSSTLEICQSSDMVTMANLLICGTLKLLLFAYAVGCFLPSGNLVPALAIGAMYGRAFGLFIRALQQSYQDVFIFTECVDQQFCVIPGAYAIVGAGAMLTGVTRMSICLAIIMFELTGSLEYLVPVIIGILFAKWAGEGIGVEGIYEIAIEENKLPFLDPKKEFYHHSVAQDVYKGKEFMVLTARNCTVGGINDLLAKKNVAGFPVLSNLDEKVLLGYVSAKKISQSLQAENMRRHGGVDNGTFLRFSVPSEAEPLSHNEVDLSQLVESSMLQVEPSCPVSRVLYIFKSLGSRHIMVARCSRFEGFISKKDLITFMRNIEHEEHEEEKELIAGSPLKKKDH</sequence>
<dbReference type="PANTHER" id="PTHR45711:SF6">
    <property type="entry name" value="CHLORIDE CHANNEL PROTEIN"/>
    <property type="match status" value="1"/>
</dbReference>
<keyword evidence="4 8" id="KW-1133">Transmembrane helix</keyword>
<dbReference type="GO" id="GO:0005769">
    <property type="term" value="C:early endosome"/>
    <property type="evidence" value="ECO:0007669"/>
    <property type="project" value="TreeGrafter"/>
</dbReference>
<evidence type="ECO:0000256" key="4">
    <source>
        <dbReference type="ARBA" id="ARBA00022989"/>
    </source>
</evidence>
<dbReference type="SUPFAM" id="SSF54631">
    <property type="entry name" value="CBS-domain pair"/>
    <property type="match status" value="1"/>
</dbReference>
<dbReference type="GO" id="GO:0005247">
    <property type="term" value="F:voltage-gated chloride channel activity"/>
    <property type="evidence" value="ECO:0007669"/>
    <property type="project" value="TreeGrafter"/>
</dbReference>
<dbReference type="GO" id="GO:0005886">
    <property type="term" value="C:plasma membrane"/>
    <property type="evidence" value="ECO:0007669"/>
    <property type="project" value="TreeGrafter"/>
</dbReference>
<keyword evidence="5" id="KW-0406">Ion transport</keyword>
<feature type="transmembrane region" description="Helical" evidence="8">
    <location>
        <begin position="36"/>
        <end position="55"/>
    </location>
</feature>
<dbReference type="VEuPathDB" id="TriTrypDB:BSAL_50770"/>
<dbReference type="OMA" id="MFLKINM"/>
<reference evidence="10" key="1">
    <citation type="submission" date="2015-09" db="EMBL/GenBank/DDBJ databases">
        <authorList>
            <consortium name="Pathogen Informatics"/>
        </authorList>
    </citation>
    <scope>NUCLEOTIDE SEQUENCE [LARGE SCALE GENOMIC DNA]</scope>
    <source>
        <strain evidence="10">Lake Konstanz</strain>
    </source>
</reference>
<dbReference type="Pfam" id="PF00654">
    <property type="entry name" value="Voltage_CLC"/>
    <property type="match status" value="1"/>
</dbReference>
<protein>
    <submittedName>
        <fullName evidence="9">Voltage-gated chloride channel, putative</fullName>
    </submittedName>
</protein>
<evidence type="ECO:0000256" key="5">
    <source>
        <dbReference type="ARBA" id="ARBA00023065"/>
    </source>
</evidence>
<dbReference type="InterPro" id="IPR046342">
    <property type="entry name" value="CBS_dom_sf"/>
</dbReference>
<dbReference type="SUPFAM" id="SSF81340">
    <property type="entry name" value="Clc chloride channel"/>
    <property type="match status" value="1"/>
</dbReference>
<keyword evidence="10" id="KW-1185">Reference proteome</keyword>
<evidence type="ECO:0000256" key="1">
    <source>
        <dbReference type="ARBA" id="ARBA00004141"/>
    </source>
</evidence>
<keyword evidence="6 8" id="KW-0472">Membrane</keyword>
<feature type="transmembrane region" description="Helical" evidence="8">
    <location>
        <begin position="211"/>
        <end position="235"/>
    </location>
</feature>
<evidence type="ECO:0000313" key="10">
    <source>
        <dbReference type="Proteomes" id="UP000051952"/>
    </source>
</evidence>
<dbReference type="PRINTS" id="PR00762">
    <property type="entry name" value="CLCHANNEL"/>
</dbReference>
<dbReference type="PANTHER" id="PTHR45711">
    <property type="entry name" value="CHLORIDE CHANNEL PROTEIN"/>
    <property type="match status" value="1"/>
</dbReference>
<evidence type="ECO:0000256" key="2">
    <source>
        <dbReference type="ARBA" id="ARBA00022448"/>
    </source>
</evidence>
<name>A0A0S4IKD3_BODSA</name>
<feature type="transmembrane region" description="Helical" evidence="8">
    <location>
        <begin position="322"/>
        <end position="342"/>
    </location>
</feature>
<accession>A0A0S4IKD3</accession>
<evidence type="ECO:0000256" key="3">
    <source>
        <dbReference type="ARBA" id="ARBA00022692"/>
    </source>
</evidence>
<keyword evidence="7" id="KW-0868">Chloride</keyword>
<dbReference type="GO" id="GO:0005794">
    <property type="term" value="C:Golgi apparatus"/>
    <property type="evidence" value="ECO:0007669"/>
    <property type="project" value="TreeGrafter"/>
</dbReference>
<evidence type="ECO:0000256" key="7">
    <source>
        <dbReference type="ARBA" id="ARBA00023214"/>
    </source>
</evidence>
<dbReference type="Gene3D" id="1.10.3080.10">
    <property type="entry name" value="Clc chloride channel"/>
    <property type="match status" value="1"/>
</dbReference>
<keyword evidence="3 8" id="KW-0812">Transmembrane</keyword>
<proteinExistence type="predicted"/>